<dbReference type="Gene3D" id="3.10.20.90">
    <property type="entry name" value="Phosphatidylinositol 3-kinase Catalytic Subunit, Chain A, domain 1"/>
    <property type="match status" value="1"/>
</dbReference>
<name>A0AAV1V645_9STRA</name>
<gene>
    <name evidence="4" type="ORF">PM001_LOCUS26267</name>
    <name evidence="3" type="ORF">PM001_LOCUS684</name>
</gene>
<dbReference type="AlphaFoldDB" id="A0AAV1V645"/>
<organism evidence="4 5">
    <name type="scientific">Peronospora matthiolae</name>
    <dbReference type="NCBI Taxonomy" id="2874970"/>
    <lineage>
        <taxon>Eukaryota</taxon>
        <taxon>Sar</taxon>
        <taxon>Stramenopiles</taxon>
        <taxon>Oomycota</taxon>
        <taxon>Peronosporomycetes</taxon>
        <taxon>Peronosporales</taxon>
        <taxon>Peronosporaceae</taxon>
        <taxon>Peronospora</taxon>
    </lineage>
</organism>
<dbReference type="EMBL" id="CAKLBY020000003">
    <property type="protein sequence ID" value="CAK7893786.1"/>
    <property type="molecule type" value="Genomic_DNA"/>
</dbReference>
<reference evidence="4" key="1">
    <citation type="submission" date="2024-01" db="EMBL/GenBank/DDBJ databases">
        <authorList>
            <person name="Webb A."/>
        </authorList>
    </citation>
    <scope>NUCLEOTIDE SEQUENCE</scope>
    <source>
        <strain evidence="4">Pm1</strain>
    </source>
</reference>
<dbReference type="CDD" id="cd05992">
    <property type="entry name" value="PB1"/>
    <property type="match status" value="1"/>
</dbReference>
<feature type="domain" description="PB1" evidence="2">
    <location>
        <begin position="4"/>
        <end position="102"/>
    </location>
</feature>
<accession>A0AAV1V645</accession>
<feature type="region of interest" description="Disordered" evidence="1">
    <location>
        <begin position="271"/>
        <end position="291"/>
    </location>
</feature>
<dbReference type="InterPro" id="IPR000270">
    <property type="entry name" value="PB1_dom"/>
</dbReference>
<evidence type="ECO:0000256" key="1">
    <source>
        <dbReference type="SAM" id="MobiDB-lite"/>
    </source>
</evidence>
<evidence type="ECO:0000313" key="4">
    <source>
        <dbReference type="EMBL" id="CAK7941117.1"/>
    </source>
</evidence>
<comment type="caution">
    <text evidence="4">The sequence shown here is derived from an EMBL/GenBank/DDBJ whole genome shotgun (WGS) entry which is preliminary data.</text>
</comment>
<proteinExistence type="predicted"/>
<evidence type="ECO:0000313" key="5">
    <source>
        <dbReference type="Proteomes" id="UP001162060"/>
    </source>
</evidence>
<evidence type="ECO:0000259" key="2">
    <source>
        <dbReference type="SMART" id="SM00666"/>
    </source>
</evidence>
<protein>
    <recommendedName>
        <fullName evidence="2">PB1 domain-containing protein</fullName>
    </recommendedName>
</protein>
<evidence type="ECO:0000313" key="3">
    <source>
        <dbReference type="EMBL" id="CAK7893786.1"/>
    </source>
</evidence>
<dbReference type="EMBL" id="CAKLBY020000264">
    <property type="protein sequence ID" value="CAK7941117.1"/>
    <property type="molecule type" value="Genomic_DNA"/>
</dbReference>
<dbReference type="SUPFAM" id="SSF54277">
    <property type="entry name" value="CAD &amp; PB1 domains"/>
    <property type="match status" value="1"/>
</dbReference>
<sequence length="387" mass="42131">MSEHVVLKLSHAGETHRTTVALHKTDRYEQLSYDLVVAKVCETFAKLPGQWTLVYRDDEGDVITVSHALEFDDACHVLLRLSSNSNGINSNRKLRSVHFYVLSRVSFREKLVAPVLQKVMALAQLAREAATLVRTREILDKGRESFFRFAGGAVSQAGAAMSHICSSDVLVRGRESLGHSAAHTRTLLLSARSGVSTRLQRAGSAVAAGIERRRSASGSSFDGDFMVDDTKRGVSPVEASASAAAPASMSLLPREVTVTVDLRHSSVLASVEDRTAGNGEVRDEDEETSRSEVEADAEVAAAQESETAYESDADTLCDEEEDREWDIVDDSRGNTASEAVAGIEGNWTRELHVLQSVLVELDHDRCCDLLSQYNGDVEAVLVKLTNV</sequence>
<dbReference type="SMART" id="SM00666">
    <property type="entry name" value="PB1"/>
    <property type="match status" value="1"/>
</dbReference>
<dbReference type="Proteomes" id="UP001162060">
    <property type="component" value="Unassembled WGS sequence"/>
</dbReference>